<dbReference type="PIRSF" id="PIRSF004486">
    <property type="entry name" value="MraW"/>
    <property type="match status" value="1"/>
</dbReference>
<dbReference type="PANTHER" id="PTHR11265:SF0">
    <property type="entry name" value="12S RRNA N4-METHYLCYTIDINE METHYLTRANSFERASE"/>
    <property type="match status" value="1"/>
</dbReference>
<dbReference type="PANTHER" id="PTHR11265">
    <property type="entry name" value="S-ADENOSYL-METHYLTRANSFERASE MRAW"/>
    <property type="match status" value="1"/>
</dbReference>
<comment type="function">
    <text evidence="7">Specifically methylates the N4 position of cytidine in position 1402 (C1402) of 16S rRNA.</text>
</comment>
<dbReference type="Gene3D" id="1.10.150.170">
    <property type="entry name" value="Putative methyltransferase TM0872, insert domain"/>
    <property type="match status" value="1"/>
</dbReference>
<dbReference type="Proteomes" id="UP000184465">
    <property type="component" value="Unassembled WGS sequence"/>
</dbReference>
<evidence type="ECO:0000256" key="7">
    <source>
        <dbReference type="HAMAP-Rule" id="MF_01007"/>
    </source>
</evidence>
<dbReference type="InterPro" id="IPR002903">
    <property type="entry name" value="RsmH"/>
</dbReference>
<feature type="binding site" evidence="7">
    <location>
        <position position="53"/>
    </location>
    <ligand>
        <name>S-adenosyl-L-methionine</name>
        <dbReference type="ChEBI" id="CHEBI:59789"/>
    </ligand>
</feature>
<dbReference type="FunFam" id="1.10.150.170:FF:000001">
    <property type="entry name" value="Ribosomal RNA small subunit methyltransferase H"/>
    <property type="match status" value="1"/>
</dbReference>
<dbReference type="Gene3D" id="3.40.50.150">
    <property type="entry name" value="Vaccinia Virus protein VP39"/>
    <property type="match status" value="1"/>
</dbReference>
<gene>
    <name evidence="7" type="primary">rsmH</name>
    <name evidence="8" type="ORF">SAMN02745912_03154</name>
</gene>
<evidence type="ECO:0000256" key="3">
    <source>
        <dbReference type="ARBA" id="ARBA00022552"/>
    </source>
</evidence>
<dbReference type="InterPro" id="IPR029063">
    <property type="entry name" value="SAM-dependent_MTases_sf"/>
</dbReference>
<dbReference type="EMBL" id="FRAG01000053">
    <property type="protein sequence ID" value="SHK38741.1"/>
    <property type="molecule type" value="Genomic_DNA"/>
</dbReference>
<dbReference type="STRING" id="1121301.SAMN02745912_03154"/>
<feature type="binding site" evidence="7">
    <location>
        <position position="101"/>
    </location>
    <ligand>
        <name>S-adenosyl-L-methionine</name>
        <dbReference type="ChEBI" id="CHEBI:59789"/>
    </ligand>
</feature>
<evidence type="ECO:0000313" key="9">
    <source>
        <dbReference type="Proteomes" id="UP000184465"/>
    </source>
</evidence>
<keyword evidence="6 7" id="KW-0949">S-adenosyl-L-methionine</keyword>
<comment type="subcellular location">
    <subcellularLocation>
        <location evidence="7">Cytoplasm</location>
    </subcellularLocation>
</comment>
<evidence type="ECO:0000256" key="1">
    <source>
        <dbReference type="ARBA" id="ARBA00010396"/>
    </source>
</evidence>
<name>A0A1M6S263_PARC5</name>
<proteinExistence type="inferred from homology"/>
<dbReference type="OrthoDB" id="9806637at2"/>
<accession>A0A1M6S263</accession>
<keyword evidence="4 7" id="KW-0489">Methyltransferase</keyword>
<feature type="binding site" evidence="7">
    <location>
        <position position="80"/>
    </location>
    <ligand>
        <name>S-adenosyl-L-methionine</name>
        <dbReference type="ChEBI" id="CHEBI:59789"/>
    </ligand>
</feature>
<dbReference type="Pfam" id="PF01795">
    <property type="entry name" value="Methyltransf_5"/>
    <property type="match status" value="1"/>
</dbReference>
<evidence type="ECO:0000313" key="8">
    <source>
        <dbReference type="EMBL" id="SHK38741.1"/>
    </source>
</evidence>
<reference evidence="8 9" key="1">
    <citation type="submission" date="2016-11" db="EMBL/GenBank/DDBJ databases">
        <authorList>
            <person name="Jaros S."/>
            <person name="Januszkiewicz K."/>
            <person name="Wedrychowicz H."/>
        </authorList>
    </citation>
    <scope>NUCLEOTIDE SEQUENCE [LARGE SCALE GENOMIC DNA]</scope>
    <source>
        <strain evidence="8 9">DSM 15212</strain>
    </source>
</reference>
<keyword evidence="2 7" id="KW-0963">Cytoplasm</keyword>
<dbReference type="NCBIfam" id="TIGR00006">
    <property type="entry name" value="16S rRNA (cytosine(1402)-N(4))-methyltransferase RsmH"/>
    <property type="match status" value="1"/>
</dbReference>
<feature type="binding site" evidence="7">
    <location>
        <position position="108"/>
    </location>
    <ligand>
        <name>S-adenosyl-L-methionine</name>
        <dbReference type="ChEBI" id="CHEBI:59789"/>
    </ligand>
</feature>
<keyword evidence="9" id="KW-1185">Reference proteome</keyword>
<dbReference type="HAMAP" id="MF_01007">
    <property type="entry name" value="16SrRNA_methyltr_H"/>
    <property type="match status" value="1"/>
</dbReference>
<dbReference type="AlphaFoldDB" id="A0A1M6S263"/>
<dbReference type="GO" id="GO:0070475">
    <property type="term" value="P:rRNA base methylation"/>
    <property type="evidence" value="ECO:0007669"/>
    <property type="project" value="UniProtKB-UniRule"/>
</dbReference>
<organism evidence="8 9">
    <name type="scientific">Paramaledivibacter caminithermalis (strain DSM 15212 / CIP 107654 / DViRD3)</name>
    <name type="common">Clostridium caminithermale</name>
    <dbReference type="NCBI Taxonomy" id="1121301"/>
    <lineage>
        <taxon>Bacteria</taxon>
        <taxon>Bacillati</taxon>
        <taxon>Bacillota</taxon>
        <taxon>Clostridia</taxon>
        <taxon>Peptostreptococcales</taxon>
        <taxon>Caminicellaceae</taxon>
        <taxon>Paramaledivibacter</taxon>
    </lineage>
</organism>
<evidence type="ECO:0000256" key="5">
    <source>
        <dbReference type="ARBA" id="ARBA00022679"/>
    </source>
</evidence>
<dbReference type="RefSeq" id="WP_073152211.1">
    <property type="nucleotide sequence ID" value="NZ_FRAG01000053.1"/>
</dbReference>
<dbReference type="SUPFAM" id="SSF81799">
    <property type="entry name" value="Putative methyltransferase TM0872, insert domain"/>
    <property type="match status" value="1"/>
</dbReference>
<evidence type="ECO:0000256" key="6">
    <source>
        <dbReference type="ARBA" id="ARBA00022691"/>
    </source>
</evidence>
<keyword evidence="3 7" id="KW-0698">rRNA processing</keyword>
<evidence type="ECO:0000256" key="4">
    <source>
        <dbReference type="ARBA" id="ARBA00022603"/>
    </source>
</evidence>
<keyword evidence="5 7" id="KW-0808">Transferase</keyword>
<evidence type="ECO:0000256" key="2">
    <source>
        <dbReference type="ARBA" id="ARBA00022490"/>
    </source>
</evidence>
<protein>
    <recommendedName>
        <fullName evidence="7">Ribosomal RNA small subunit methyltransferase H</fullName>
        <ecNumber evidence="7">2.1.1.199</ecNumber>
    </recommendedName>
    <alternativeName>
        <fullName evidence="7">16S rRNA m(4)C1402 methyltransferase</fullName>
    </alternativeName>
    <alternativeName>
        <fullName evidence="7">rRNA (cytosine-N(4)-)-methyltransferase RsmH</fullName>
    </alternativeName>
</protein>
<dbReference type="GO" id="GO:0071424">
    <property type="term" value="F:rRNA (cytosine-N4-)-methyltransferase activity"/>
    <property type="evidence" value="ECO:0007669"/>
    <property type="project" value="UniProtKB-UniRule"/>
</dbReference>
<dbReference type="InterPro" id="IPR023397">
    <property type="entry name" value="SAM-dep_MeTrfase_MraW_recog"/>
</dbReference>
<feature type="binding site" evidence="7">
    <location>
        <begin position="33"/>
        <end position="35"/>
    </location>
    <ligand>
        <name>S-adenosyl-L-methionine</name>
        <dbReference type="ChEBI" id="CHEBI:59789"/>
    </ligand>
</feature>
<comment type="catalytic activity">
    <reaction evidence="7">
        <text>cytidine(1402) in 16S rRNA + S-adenosyl-L-methionine = N(4)-methylcytidine(1402) in 16S rRNA + S-adenosyl-L-homocysteine + H(+)</text>
        <dbReference type="Rhea" id="RHEA:42928"/>
        <dbReference type="Rhea" id="RHEA-COMP:10286"/>
        <dbReference type="Rhea" id="RHEA-COMP:10287"/>
        <dbReference type="ChEBI" id="CHEBI:15378"/>
        <dbReference type="ChEBI" id="CHEBI:57856"/>
        <dbReference type="ChEBI" id="CHEBI:59789"/>
        <dbReference type="ChEBI" id="CHEBI:74506"/>
        <dbReference type="ChEBI" id="CHEBI:82748"/>
        <dbReference type="EC" id="2.1.1.199"/>
    </reaction>
</comment>
<sequence length="311" mass="35401">MEFKHETVLLNETVDNLNINPNGIYVDGTLGGGGHSELICSKLSGDGLLIGIDQDEDALDFAKMRLRRFSNKIIFVNDNFSNIKDILDRLNIKKINGIVLDLGVSSYQLDEGERGFSYMQDAELDMRMDRKNMLTAKDVVNTYSEEELYKVIKLYGEEKWALRISKFIVEARNDKEIETTGELVEIIKKAIPSGARRNGPHPAKRTFQAIRIEVNNELDILEETVKDIAEVLETGGRISVITFHSLEDRIIKNVYKELSKGCICPPELPICQCNNEPIFKIITRKPIYPSDREIENNPRSRSAKLRVAERI</sequence>
<dbReference type="EC" id="2.1.1.199" evidence="7"/>
<dbReference type="SUPFAM" id="SSF53335">
    <property type="entry name" value="S-adenosyl-L-methionine-dependent methyltransferases"/>
    <property type="match status" value="1"/>
</dbReference>
<comment type="similarity">
    <text evidence="1 7">Belongs to the methyltransferase superfamily. RsmH family.</text>
</comment>
<dbReference type="GO" id="GO:0005737">
    <property type="term" value="C:cytoplasm"/>
    <property type="evidence" value="ECO:0007669"/>
    <property type="project" value="UniProtKB-SubCell"/>
</dbReference>